<dbReference type="EMBL" id="JAELUP010000077">
    <property type="protein sequence ID" value="MBJ6362580.1"/>
    <property type="molecule type" value="Genomic_DNA"/>
</dbReference>
<proteinExistence type="predicted"/>
<reference evidence="1" key="1">
    <citation type="submission" date="2020-12" db="EMBL/GenBank/DDBJ databases">
        <authorList>
            <person name="Huq M.A."/>
        </authorList>
    </citation>
    <scope>NUCLEOTIDE SEQUENCE</scope>
    <source>
        <strain evidence="1">MAHUQ-46</strain>
    </source>
</reference>
<dbReference type="RefSeq" id="WP_199020122.1">
    <property type="nucleotide sequence ID" value="NZ_JAELUP010000077.1"/>
</dbReference>
<evidence type="ECO:0000313" key="1">
    <source>
        <dbReference type="EMBL" id="MBJ6362580.1"/>
    </source>
</evidence>
<dbReference type="AlphaFoldDB" id="A0A934J4A1"/>
<accession>A0A934J4A1</accession>
<dbReference type="InterPro" id="IPR027417">
    <property type="entry name" value="P-loop_NTPase"/>
</dbReference>
<evidence type="ECO:0000313" key="2">
    <source>
        <dbReference type="Proteomes" id="UP000640274"/>
    </source>
</evidence>
<sequence length="60" mass="6898">MKTEVSAIEFFNVSKRYNKRKFGVKDINLHIRSNKITVFVGQNGAGKTANETNAWFNITY</sequence>
<keyword evidence="2" id="KW-1185">Reference proteome</keyword>
<protein>
    <submittedName>
        <fullName evidence="1">Uncharacterized protein</fullName>
    </submittedName>
</protein>
<organism evidence="1 2">
    <name type="scientific">Paenibacillus roseus</name>
    <dbReference type="NCBI Taxonomy" id="2798579"/>
    <lineage>
        <taxon>Bacteria</taxon>
        <taxon>Bacillati</taxon>
        <taxon>Bacillota</taxon>
        <taxon>Bacilli</taxon>
        <taxon>Bacillales</taxon>
        <taxon>Paenibacillaceae</taxon>
        <taxon>Paenibacillus</taxon>
    </lineage>
</organism>
<name>A0A934J4A1_9BACL</name>
<dbReference type="SUPFAM" id="SSF52540">
    <property type="entry name" value="P-loop containing nucleoside triphosphate hydrolases"/>
    <property type="match status" value="1"/>
</dbReference>
<gene>
    <name evidence="1" type="ORF">JFN88_15200</name>
</gene>
<dbReference type="Proteomes" id="UP000640274">
    <property type="component" value="Unassembled WGS sequence"/>
</dbReference>
<comment type="caution">
    <text evidence="1">The sequence shown here is derived from an EMBL/GenBank/DDBJ whole genome shotgun (WGS) entry which is preliminary data.</text>
</comment>
<dbReference type="Gene3D" id="3.40.50.300">
    <property type="entry name" value="P-loop containing nucleotide triphosphate hydrolases"/>
    <property type="match status" value="1"/>
</dbReference>